<dbReference type="GO" id="GO:0008233">
    <property type="term" value="F:peptidase activity"/>
    <property type="evidence" value="ECO:0007669"/>
    <property type="project" value="UniProtKB-KW"/>
</dbReference>
<keyword evidence="8" id="KW-0456">Lyase</keyword>
<evidence type="ECO:0000256" key="6">
    <source>
        <dbReference type="ARBA" id="ARBA00023124"/>
    </source>
</evidence>
<evidence type="ECO:0000256" key="8">
    <source>
        <dbReference type="ARBA" id="ARBA00023239"/>
    </source>
</evidence>
<dbReference type="PANTHER" id="PTHR13604">
    <property type="entry name" value="DC12-RELATED"/>
    <property type="match status" value="1"/>
</dbReference>
<evidence type="ECO:0000256" key="1">
    <source>
        <dbReference type="ARBA" id="ARBA00008136"/>
    </source>
</evidence>
<feature type="compositionally biased region" description="Basic and acidic residues" evidence="12">
    <location>
        <begin position="243"/>
        <end position="257"/>
    </location>
</feature>
<reference evidence="13 14" key="1">
    <citation type="submission" date="2019-01" db="EMBL/GenBank/DDBJ databases">
        <title>A draft genome assembly of the solar-powered sea slug Elysia chlorotica.</title>
        <authorList>
            <person name="Cai H."/>
            <person name="Li Q."/>
            <person name="Fang X."/>
            <person name="Li J."/>
            <person name="Curtis N.E."/>
            <person name="Altenburger A."/>
            <person name="Shibata T."/>
            <person name="Feng M."/>
            <person name="Maeda T."/>
            <person name="Schwartz J.A."/>
            <person name="Shigenobu S."/>
            <person name="Lundholm N."/>
            <person name="Nishiyama T."/>
            <person name="Yang H."/>
            <person name="Hasebe M."/>
            <person name="Li S."/>
            <person name="Pierce S.K."/>
            <person name="Wang J."/>
        </authorList>
    </citation>
    <scope>NUCLEOTIDE SEQUENCE [LARGE SCALE GENOMIC DNA]</scope>
    <source>
        <strain evidence="13">EC2010</strain>
        <tissue evidence="13">Whole organism of an adult</tissue>
    </source>
</reference>
<keyword evidence="3" id="KW-0645">Protease</keyword>
<feature type="region of interest" description="Disordered" evidence="12">
    <location>
        <begin position="243"/>
        <end position="265"/>
    </location>
</feature>
<dbReference type="STRING" id="188477.A0A433TTH9"/>
<organism evidence="13 14">
    <name type="scientific">Elysia chlorotica</name>
    <name type="common">Eastern emerald elysia</name>
    <name type="synonym">Sea slug</name>
    <dbReference type="NCBI Taxonomy" id="188477"/>
    <lineage>
        <taxon>Eukaryota</taxon>
        <taxon>Metazoa</taxon>
        <taxon>Spiralia</taxon>
        <taxon>Lophotrochozoa</taxon>
        <taxon>Mollusca</taxon>
        <taxon>Gastropoda</taxon>
        <taxon>Heterobranchia</taxon>
        <taxon>Euthyneura</taxon>
        <taxon>Panpulmonata</taxon>
        <taxon>Sacoglossa</taxon>
        <taxon>Placobranchoidea</taxon>
        <taxon>Plakobranchidae</taxon>
        <taxon>Elysia</taxon>
    </lineage>
</organism>
<feature type="compositionally biased region" description="Polar residues" evidence="12">
    <location>
        <begin position="502"/>
        <end position="519"/>
    </location>
</feature>
<proteinExistence type="inferred from homology"/>
<evidence type="ECO:0000256" key="9">
    <source>
        <dbReference type="ARBA" id="ARBA00030390"/>
    </source>
</evidence>
<keyword evidence="5" id="KW-0378">Hydrolase</keyword>
<dbReference type="Pfam" id="PF02586">
    <property type="entry name" value="SRAP"/>
    <property type="match status" value="2"/>
</dbReference>
<dbReference type="Proteomes" id="UP000271974">
    <property type="component" value="Unassembled WGS sequence"/>
</dbReference>
<feature type="region of interest" description="Disordered" evidence="12">
    <location>
        <begin position="502"/>
        <end position="546"/>
    </location>
</feature>
<evidence type="ECO:0000256" key="4">
    <source>
        <dbReference type="ARBA" id="ARBA00022763"/>
    </source>
</evidence>
<keyword evidence="4" id="KW-0227">DNA damage</keyword>
<dbReference type="PANTHER" id="PTHR13604:SF0">
    <property type="entry name" value="ABASIC SITE PROCESSING PROTEIN HMCES"/>
    <property type="match status" value="1"/>
</dbReference>
<evidence type="ECO:0000256" key="3">
    <source>
        <dbReference type="ARBA" id="ARBA00022670"/>
    </source>
</evidence>
<dbReference type="SUPFAM" id="SSF143081">
    <property type="entry name" value="BB1717-like"/>
    <property type="match status" value="2"/>
</dbReference>
<keyword evidence="7" id="KW-0238">DNA-binding</keyword>
<evidence type="ECO:0000313" key="14">
    <source>
        <dbReference type="Proteomes" id="UP000271974"/>
    </source>
</evidence>
<dbReference type="GO" id="GO:0106300">
    <property type="term" value="P:protein-DNA covalent cross-linking repair"/>
    <property type="evidence" value="ECO:0007669"/>
    <property type="project" value="InterPro"/>
</dbReference>
<dbReference type="GO" id="GO:0003697">
    <property type="term" value="F:single-stranded DNA binding"/>
    <property type="evidence" value="ECO:0007669"/>
    <property type="project" value="InterPro"/>
</dbReference>
<evidence type="ECO:0000313" key="13">
    <source>
        <dbReference type="EMBL" id="RUS84866.1"/>
    </source>
</evidence>
<sequence>GSKAVATAAISRLLSERKLLSHNPAHNKAYLDLCLDLLFALNSIFVCNIIPSSSDLPLHYVFIMCGRTACALAPDEVVRACSYKDRHGKRKKPSWVDAPGGQKYTPAYNVAPGCFTPVLLSGKHLSTRTAQLDGQSLHGIPDRVVMPMKWGLVPPWHQGDPNKVPYETNNCRAEGMLEKKTFKVPLMRGNRCVILAEGFFEWKTSKDGKQPYYFYFSQNHLKSSPVKNEVYTLPSDKMVKSEKIGSTEQTYKDRKPLNPDLLLNNPSNKVQLRTADFKSSPFSPENNNTTSKSFHQVKKEVELTSNTIKSECFSERGSYDESSRNIEITSISEKRLTDQSYCEVSRTDDTDIDSIKERECEEGESLSTACDGQRLLTMAGVFDVWKADENAPPLYSYSVITVSSSQDMDWCHHRMPAILSTEEEVQNWLDFSSLPLSKATSLIKPKVCLTHHAVSKQVNNSRYQAADSVKPVQVGKQIATPGSKFMQQWLQSASPVKRKWQDSSLMSSAQACGKSSQASMLKKKKEKREDSPMMKWLKSGSPLKKM</sequence>
<evidence type="ECO:0000256" key="5">
    <source>
        <dbReference type="ARBA" id="ARBA00022801"/>
    </source>
</evidence>
<evidence type="ECO:0000256" key="2">
    <source>
        <dbReference type="ARBA" id="ARBA00015888"/>
    </source>
</evidence>
<evidence type="ECO:0000256" key="7">
    <source>
        <dbReference type="ARBA" id="ARBA00023125"/>
    </source>
</evidence>
<dbReference type="InterPro" id="IPR003738">
    <property type="entry name" value="SRAP"/>
</dbReference>
<dbReference type="EMBL" id="RQTK01000191">
    <property type="protein sequence ID" value="RUS84866.1"/>
    <property type="molecule type" value="Genomic_DNA"/>
</dbReference>
<evidence type="ECO:0000256" key="12">
    <source>
        <dbReference type="SAM" id="MobiDB-lite"/>
    </source>
</evidence>
<name>A0A433TTH9_ELYCH</name>
<protein>
    <recommendedName>
        <fullName evidence="2">Abasic site processing protein HMCES</fullName>
    </recommendedName>
    <alternativeName>
        <fullName evidence="9">Embryonic stem cell-specific 5-hydroxymethylcytosine-binding protein</fullName>
    </alternativeName>
    <alternativeName>
        <fullName evidence="10">Peptidase HMCES</fullName>
    </alternativeName>
    <alternativeName>
        <fullName evidence="11">SRAP domain-containing protein 1</fullName>
    </alternativeName>
</protein>
<evidence type="ECO:0000256" key="10">
    <source>
        <dbReference type="ARBA" id="ARBA00030898"/>
    </source>
</evidence>
<feature type="non-terminal residue" evidence="13">
    <location>
        <position position="1"/>
    </location>
</feature>
<dbReference type="AlphaFoldDB" id="A0A433TTH9"/>
<evidence type="ECO:0000256" key="11">
    <source>
        <dbReference type="ARBA" id="ARBA00031130"/>
    </source>
</evidence>
<dbReference type="InterPro" id="IPR036590">
    <property type="entry name" value="SRAP-like"/>
</dbReference>
<dbReference type="GO" id="GO:0006508">
    <property type="term" value="P:proteolysis"/>
    <property type="evidence" value="ECO:0007669"/>
    <property type="project" value="UniProtKB-KW"/>
</dbReference>
<dbReference type="Gene3D" id="3.90.1680.10">
    <property type="entry name" value="SOS response associated peptidase-like"/>
    <property type="match status" value="2"/>
</dbReference>
<gene>
    <name evidence="13" type="ORF">EGW08_007407</name>
</gene>
<keyword evidence="14" id="KW-1185">Reference proteome</keyword>
<dbReference type="OrthoDB" id="2111841at2759"/>
<comment type="caution">
    <text evidence="13">The sequence shown here is derived from an EMBL/GenBank/DDBJ whole genome shotgun (WGS) entry which is preliminary data.</text>
</comment>
<dbReference type="GO" id="GO:0016829">
    <property type="term" value="F:lyase activity"/>
    <property type="evidence" value="ECO:0007669"/>
    <property type="project" value="UniProtKB-KW"/>
</dbReference>
<accession>A0A433TTH9</accession>
<comment type="similarity">
    <text evidence="1">Belongs to the SOS response-associated peptidase family.</text>
</comment>
<keyword evidence="6" id="KW-0190">Covalent protein-DNA linkage</keyword>